<accession>A0ABS7K7T3</accession>
<dbReference type="Proteomes" id="UP000769780">
    <property type="component" value="Unassembled WGS sequence"/>
</dbReference>
<evidence type="ECO:0000313" key="3">
    <source>
        <dbReference type="Proteomes" id="UP000769780"/>
    </source>
</evidence>
<feature type="transmembrane region" description="Helical" evidence="1">
    <location>
        <begin position="170"/>
        <end position="189"/>
    </location>
</feature>
<feature type="transmembrane region" description="Helical" evidence="1">
    <location>
        <begin position="68"/>
        <end position="88"/>
    </location>
</feature>
<sequence length="216" mass="24114">MDTILFIFYVLAYLILLFWGVRMANLYGWMSSANVLLLVIAALIYENGILASGSTIGEGAVLKNLNFARYWLHALFTPMLVLFAWNVIKRAKVHWATNRKVGFLALLIVIVLISLEVFTQLIGLELEAKKEYGVLCYRGKEMGAPVMVIVVTLTLLISSVMIWWKQKWPWLLIGILAMGGGSALFKHVASGAIMNGTELVLMISLIATKRFQDTST</sequence>
<name>A0ABS7K7T3_9BACI</name>
<keyword evidence="1" id="KW-1133">Transmembrane helix</keyword>
<keyword evidence="1" id="KW-0812">Transmembrane</keyword>
<evidence type="ECO:0000313" key="2">
    <source>
        <dbReference type="EMBL" id="MBY0098336.1"/>
    </source>
</evidence>
<keyword evidence="1" id="KW-0472">Membrane</keyword>
<feature type="transmembrane region" description="Helical" evidence="1">
    <location>
        <begin position="100"/>
        <end position="122"/>
    </location>
</feature>
<organism evidence="2 3">
    <name type="scientific">Mesobacillus maritimus</name>
    <dbReference type="NCBI Taxonomy" id="1643336"/>
    <lineage>
        <taxon>Bacteria</taxon>
        <taxon>Bacillati</taxon>
        <taxon>Bacillota</taxon>
        <taxon>Bacilli</taxon>
        <taxon>Bacillales</taxon>
        <taxon>Bacillaceae</taxon>
        <taxon>Mesobacillus</taxon>
    </lineage>
</organism>
<feature type="transmembrane region" description="Helical" evidence="1">
    <location>
        <begin position="6"/>
        <end position="24"/>
    </location>
</feature>
<evidence type="ECO:0008006" key="4">
    <source>
        <dbReference type="Google" id="ProtNLM"/>
    </source>
</evidence>
<comment type="caution">
    <text evidence="2">The sequence shown here is derived from an EMBL/GenBank/DDBJ whole genome shotgun (WGS) entry which is preliminary data.</text>
</comment>
<keyword evidence="3" id="KW-1185">Reference proteome</keyword>
<protein>
    <recommendedName>
        <fullName evidence="4">Phospholipid phosphatase</fullName>
    </recommendedName>
</protein>
<feature type="transmembrane region" description="Helical" evidence="1">
    <location>
        <begin position="142"/>
        <end position="163"/>
    </location>
</feature>
<gene>
    <name evidence="2" type="ORF">H0185_16170</name>
</gene>
<reference evidence="2 3" key="1">
    <citation type="submission" date="2020-07" db="EMBL/GenBank/DDBJ databases">
        <title>Fungal Genomes of the International Space Station.</title>
        <authorList>
            <person name="Seuylemezian A."/>
            <person name="Singh N.K."/>
            <person name="Wood J."/>
            <person name="Venkateswaran K."/>
        </authorList>
    </citation>
    <scope>NUCLEOTIDE SEQUENCE [LARGE SCALE GENOMIC DNA]</scope>
    <source>
        <strain evidence="2 3">PL-B2</strain>
    </source>
</reference>
<feature type="transmembrane region" description="Helical" evidence="1">
    <location>
        <begin position="36"/>
        <end position="56"/>
    </location>
</feature>
<dbReference type="EMBL" id="JACWFH010000021">
    <property type="protein sequence ID" value="MBY0098336.1"/>
    <property type="molecule type" value="Genomic_DNA"/>
</dbReference>
<evidence type="ECO:0000256" key="1">
    <source>
        <dbReference type="SAM" id="Phobius"/>
    </source>
</evidence>
<dbReference type="RefSeq" id="WP_221874550.1">
    <property type="nucleotide sequence ID" value="NZ_JACWFH010000021.1"/>
</dbReference>
<proteinExistence type="predicted"/>